<name>A0ABX0RLB3_9GAMM</name>
<accession>A0ABX0RLB3</accession>
<dbReference type="SUPFAM" id="SSF53756">
    <property type="entry name" value="UDP-Glycosyltransferase/glycogen phosphorylase"/>
    <property type="match status" value="1"/>
</dbReference>
<evidence type="ECO:0000313" key="3">
    <source>
        <dbReference type="Proteomes" id="UP001515780"/>
    </source>
</evidence>
<organism evidence="2 3">
    <name type="scientific">Candidatus Pantoea communis</name>
    <dbReference type="NCBI Taxonomy" id="2608354"/>
    <lineage>
        <taxon>Bacteria</taxon>
        <taxon>Pseudomonadati</taxon>
        <taxon>Pseudomonadota</taxon>
        <taxon>Gammaproteobacteria</taxon>
        <taxon>Enterobacterales</taxon>
        <taxon>Erwiniaceae</taxon>
        <taxon>Pantoea</taxon>
    </lineage>
</organism>
<gene>
    <name evidence="2" type="ORF">F3J37_04230</name>
</gene>
<sequence length="391" mass="45580">MINLKTLILFFRYYMLSAFTFSRKITTIHTITFRVFSPEGGRGGGSAVQTCQQILMQDRLKDLNLKYTYFEENEFSKNWQSRLADLFGAIQFVILKTKDEKNCAYITHDYGTAFGLGLLRKKYVYISHLQGPRVEEKYNYGEIFTKTDEWIVKFCERFAFKKAFYVCFPSKGAQEYYFQSKYRSINKGQARVGPVLYNTIFANPEPESISNITKDDEFVTILSVGSLLPAKGLDLAPGYLEKKISNSEKKVRWILVGSGHLKDKIIEQARELEKKHEKFNFIFHENLTYPQIRFLNSICDIYLMPHRVSIFDLATLEAMKEGKMVILSPRGGNFDFNKDGNIIFTDNESINIFNEKTIKKFGDKNREVYQNYFSTTKFKENYCRIISDLTK</sequence>
<dbReference type="Gene3D" id="3.40.50.2000">
    <property type="entry name" value="Glycogen Phosphorylase B"/>
    <property type="match status" value="2"/>
</dbReference>
<evidence type="ECO:0000313" key="2">
    <source>
        <dbReference type="EMBL" id="NIG17884.1"/>
    </source>
</evidence>
<dbReference type="Pfam" id="PF00534">
    <property type="entry name" value="Glycos_transf_1"/>
    <property type="match status" value="1"/>
</dbReference>
<feature type="domain" description="Glycosyl transferase family 1" evidence="1">
    <location>
        <begin position="209"/>
        <end position="359"/>
    </location>
</feature>
<dbReference type="InterPro" id="IPR001296">
    <property type="entry name" value="Glyco_trans_1"/>
</dbReference>
<dbReference type="EMBL" id="VWXC01000002">
    <property type="protein sequence ID" value="NIG17884.1"/>
    <property type="molecule type" value="Genomic_DNA"/>
</dbReference>
<comment type="caution">
    <text evidence="2">The sequence shown here is derived from an EMBL/GenBank/DDBJ whole genome shotgun (WGS) entry which is preliminary data.</text>
</comment>
<dbReference type="Proteomes" id="UP001515780">
    <property type="component" value="Unassembled WGS sequence"/>
</dbReference>
<keyword evidence="3" id="KW-1185">Reference proteome</keyword>
<reference evidence="2 3" key="1">
    <citation type="journal article" date="2019" name="bioRxiv">
        <title>Bacteria contribute to plant secondary compound degradation in a generalist herbivore system.</title>
        <authorList>
            <person name="Francoeur C.B."/>
            <person name="Khadempour L."/>
            <person name="Moreira-Soto R.D."/>
            <person name="Gotting K."/>
            <person name="Book A.J."/>
            <person name="Pinto-Tomas A.A."/>
            <person name="Keefover-Ring K."/>
            <person name="Currie C.R."/>
        </authorList>
    </citation>
    <scope>NUCLEOTIDE SEQUENCE [LARGE SCALE GENOMIC DNA]</scope>
    <source>
        <strain evidence="2">Al-1710</strain>
    </source>
</reference>
<dbReference type="CDD" id="cd01635">
    <property type="entry name" value="Glycosyltransferase_GTB-type"/>
    <property type="match status" value="1"/>
</dbReference>
<evidence type="ECO:0000259" key="1">
    <source>
        <dbReference type="Pfam" id="PF00534"/>
    </source>
</evidence>
<dbReference type="RefSeq" id="WP_166932077.1">
    <property type="nucleotide sequence ID" value="NZ_VWXC01000002.1"/>
</dbReference>
<protein>
    <submittedName>
        <fullName evidence="2">Glycosyltransferase</fullName>
    </submittedName>
</protein>
<proteinExistence type="predicted"/>